<feature type="transmembrane region" description="Helical" evidence="1">
    <location>
        <begin position="223"/>
        <end position="246"/>
    </location>
</feature>
<dbReference type="Gene3D" id="1.20.1730.10">
    <property type="entry name" value="Sodium/glucose cotransporter"/>
    <property type="match status" value="1"/>
</dbReference>
<feature type="transmembrane region" description="Helical" evidence="1">
    <location>
        <begin position="145"/>
        <end position="165"/>
    </location>
</feature>
<gene>
    <name evidence="2" type="ORF">IBLFYP30_00794</name>
</gene>
<evidence type="ECO:0000256" key="1">
    <source>
        <dbReference type="SAM" id="Phobius"/>
    </source>
</evidence>
<reference evidence="2" key="1">
    <citation type="submission" date="2019-11" db="EMBL/GenBank/DDBJ databases">
        <authorList>
            <person name="Feng L."/>
        </authorList>
    </citation>
    <scope>NUCLEOTIDE SEQUENCE</scope>
    <source>
        <strain evidence="2">IbartlettiiLFYP30</strain>
    </source>
</reference>
<organism evidence="2">
    <name type="scientific">Intestinibacter bartlettii</name>
    <dbReference type="NCBI Taxonomy" id="261299"/>
    <lineage>
        <taxon>Bacteria</taxon>
        <taxon>Bacillati</taxon>
        <taxon>Bacillota</taxon>
        <taxon>Clostridia</taxon>
        <taxon>Peptostreptococcales</taxon>
        <taxon>Peptostreptococcaceae</taxon>
        <taxon>Intestinibacter</taxon>
    </lineage>
</organism>
<feature type="transmembrane region" description="Helical" evidence="1">
    <location>
        <begin position="311"/>
        <end position="329"/>
    </location>
</feature>
<feature type="transmembrane region" description="Helical" evidence="1">
    <location>
        <begin position="266"/>
        <end position="291"/>
    </location>
</feature>
<name>A0A6N2YEJ2_9FIRM</name>
<dbReference type="EMBL" id="CACRUE010000005">
    <property type="protein sequence ID" value="VYT63912.1"/>
    <property type="molecule type" value="Genomic_DNA"/>
</dbReference>
<dbReference type="PANTHER" id="PTHR37814">
    <property type="entry name" value="CONSERVED MEMBRANE PROTEIN"/>
    <property type="match status" value="1"/>
</dbReference>
<feature type="transmembrane region" description="Helical" evidence="1">
    <location>
        <begin position="118"/>
        <end position="138"/>
    </location>
</feature>
<evidence type="ECO:0008006" key="3">
    <source>
        <dbReference type="Google" id="ProtNLM"/>
    </source>
</evidence>
<feature type="transmembrane region" description="Helical" evidence="1">
    <location>
        <begin position="41"/>
        <end position="67"/>
    </location>
</feature>
<dbReference type="InterPro" id="IPR038728">
    <property type="entry name" value="YkvI-like"/>
</dbReference>
<feature type="transmembrane region" description="Helical" evidence="1">
    <location>
        <begin position="191"/>
        <end position="211"/>
    </location>
</feature>
<protein>
    <recommendedName>
        <fullName evidence="3">Branched-chain amino acid transport system carrier protein</fullName>
    </recommendedName>
</protein>
<keyword evidence="1" id="KW-1133">Transmembrane helix</keyword>
<feature type="transmembrane region" description="Helical" evidence="1">
    <location>
        <begin position="88"/>
        <end position="112"/>
    </location>
</feature>
<dbReference type="PANTHER" id="PTHR37814:SF1">
    <property type="entry name" value="MEMBRANE PROTEIN"/>
    <property type="match status" value="1"/>
</dbReference>
<evidence type="ECO:0000313" key="2">
    <source>
        <dbReference type="EMBL" id="VYT63912.1"/>
    </source>
</evidence>
<dbReference type="InterPro" id="IPR038377">
    <property type="entry name" value="Na/Glc_symporter_sf"/>
</dbReference>
<proteinExistence type="predicted"/>
<sequence length="371" mass="39665">MKEKVSILNVVKFGGAYAAFVIGSGFATGQEILQFFTCHGIFSIGSILISLAIFAIFASVVMGTGYVNRDNKDFKPYQYFCGKYLGKAYDVVTPICLFLMFVVMISGAGATLNEYYGLNVHIGSIIMVALVLIAFLCGLEKLVDIVGLIGPVILVFAIVVGIITLTKSVGNISEMSKQISSLNIIKSSNNWIISGILYGSYNIALGAVFVASIAKDANSKKEAMLGGAFGGIALMLSALVMNLALLSKATEIYELAIPTLYFAKSISNVLGVVFSIILFCGIFSTAAPGFWTIMDSVSNNILKGNKLKTNICAVATGVLSLAGGVLPFQELISIVYPYTGYLGIVLFVCVVFKLIKSKKNKDDKQKLNKVV</sequence>
<accession>A0A6N2YEJ2</accession>
<feature type="transmembrane region" description="Helical" evidence="1">
    <location>
        <begin position="335"/>
        <end position="355"/>
    </location>
</feature>
<dbReference type="AlphaFoldDB" id="A0A6N2YEJ2"/>
<feature type="transmembrane region" description="Helical" evidence="1">
    <location>
        <begin position="7"/>
        <end position="29"/>
    </location>
</feature>
<keyword evidence="1" id="KW-0812">Transmembrane</keyword>
<dbReference type="RefSeq" id="WP_421800598.1">
    <property type="nucleotide sequence ID" value="NZ_CACRUE010000005.1"/>
</dbReference>
<keyword evidence="1" id="KW-0472">Membrane</keyword>